<evidence type="ECO:0000256" key="4">
    <source>
        <dbReference type="PIRSR" id="PIRSR000106-2"/>
    </source>
</evidence>
<feature type="binding site" evidence="5">
    <location>
        <position position="159"/>
    </location>
    <ligand>
        <name>a divalent metal cation</name>
        <dbReference type="ChEBI" id="CHEBI:60240"/>
    </ligand>
</feature>
<feature type="active site" description="Proton donor" evidence="3">
    <location>
        <position position="36"/>
    </location>
</feature>
<dbReference type="FunFam" id="3.40.50.10380:FF:000003">
    <property type="entry name" value="NADP-dependent malic enzyme"/>
    <property type="match status" value="1"/>
</dbReference>
<dbReference type="RefSeq" id="WP_122628587.1">
    <property type="nucleotide sequence ID" value="NZ_UPPP01000078.1"/>
</dbReference>
<dbReference type="Proteomes" id="UP000277811">
    <property type="component" value="Unassembled WGS sequence"/>
</dbReference>
<keyword evidence="2" id="KW-0560">Oxidoreductase</keyword>
<comment type="cofactor">
    <cofactor evidence="5">
        <name>Mg(2+)</name>
        <dbReference type="ChEBI" id="CHEBI:18420"/>
    </cofactor>
    <cofactor evidence="5">
        <name>Mn(2+)</name>
        <dbReference type="ChEBI" id="CHEBI:29035"/>
    </cofactor>
    <text evidence="5">Divalent metal cations. Prefers magnesium or manganese.</text>
</comment>
<dbReference type="InterPro" id="IPR036291">
    <property type="entry name" value="NAD(P)-bd_dom_sf"/>
</dbReference>
<dbReference type="Gene3D" id="3.40.50.10380">
    <property type="entry name" value="Malic enzyme, N-terminal domain"/>
    <property type="match status" value="1"/>
</dbReference>
<evidence type="ECO:0000256" key="5">
    <source>
        <dbReference type="PIRSR" id="PIRSR000106-3"/>
    </source>
</evidence>
<dbReference type="PIRSF" id="PIRSF000106">
    <property type="entry name" value="ME"/>
    <property type="match status" value="1"/>
</dbReference>
<dbReference type="InterPro" id="IPR037062">
    <property type="entry name" value="Malic_N_dom_sf"/>
</dbReference>
<dbReference type="AlphaFoldDB" id="A0A498RBK6"/>
<feature type="active site" description="Proton acceptor" evidence="3">
    <location>
        <position position="91"/>
    </location>
</feature>
<accession>A0A498RBK6</accession>
<feature type="binding site" evidence="5">
    <location>
        <position position="133"/>
    </location>
    <ligand>
        <name>a divalent metal cation</name>
        <dbReference type="ChEBI" id="CHEBI:60240"/>
    </ligand>
</feature>
<organism evidence="9 10">
    <name type="scientific">Lucifera butyrica</name>
    <dbReference type="NCBI Taxonomy" id="1351585"/>
    <lineage>
        <taxon>Bacteria</taxon>
        <taxon>Bacillati</taxon>
        <taxon>Bacillota</taxon>
        <taxon>Negativicutes</taxon>
        <taxon>Veillonellales</taxon>
        <taxon>Veillonellaceae</taxon>
        <taxon>Lucifera</taxon>
    </lineage>
</organism>
<evidence type="ECO:0000313" key="10">
    <source>
        <dbReference type="Proteomes" id="UP000277811"/>
    </source>
</evidence>
<name>A0A498RBK6_9FIRM</name>
<dbReference type="SMART" id="SM00919">
    <property type="entry name" value="Malic_M"/>
    <property type="match status" value="1"/>
</dbReference>
<dbReference type="Pfam" id="PF00390">
    <property type="entry name" value="malic"/>
    <property type="match status" value="1"/>
</dbReference>
<dbReference type="GO" id="GO:0016616">
    <property type="term" value="F:oxidoreductase activity, acting on the CH-OH group of donors, NAD or NADP as acceptor"/>
    <property type="evidence" value="ECO:0007669"/>
    <property type="project" value="InterPro"/>
</dbReference>
<dbReference type="GO" id="GO:0051287">
    <property type="term" value="F:NAD binding"/>
    <property type="evidence" value="ECO:0007669"/>
    <property type="project" value="InterPro"/>
</dbReference>
<dbReference type="EMBL" id="UPPP01000078">
    <property type="protein sequence ID" value="VBB07652.1"/>
    <property type="molecule type" value="Genomic_DNA"/>
</dbReference>
<dbReference type="Gene3D" id="3.40.50.720">
    <property type="entry name" value="NAD(P)-binding Rossmann-like Domain"/>
    <property type="match status" value="1"/>
</dbReference>
<dbReference type="OrthoDB" id="9805787at2"/>
<feature type="binding site" evidence="4">
    <location>
        <position position="317"/>
    </location>
    <ligand>
        <name>(S)-malate</name>
        <dbReference type="ChEBI" id="CHEBI:15589"/>
    </ligand>
</feature>
<keyword evidence="5 6" id="KW-0479">Metal-binding</keyword>
<evidence type="ECO:0000313" key="9">
    <source>
        <dbReference type="EMBL" id="VBB07652.1"/>
    </source>
</evidence>
<dbReference type="InterPro" id="IPR051674">
    <property type="entry name" value="Malate_Decarboxylase"/>
</dbReference>
<keyword evidence="10" id="KW-1185">Reference proteome</keyword>
<evidence type="ECO:0000256" key="2">
    <source>
        <dbReference type="ARBA" id="ARBA00023002"/>
    </source>
</evidence>
<feature type="binding site" evidence="5">
    <location>
        <position position="134"/>
    </location>
    <ligand>
        <name>a divalent metal cation</name>
        <dbReference type="ChEBI" id="CHEBI:60240"/>
    </ligand>
</feature>
<dbReference type="Pfam" id="PF03949">
    <property type="entry name" value="Malic_M"/>
    <property type="match status" value="1"/>
</dbReference>
<dbReference type="GO" id="GO:0046872">
    <property type="term" value="F:metal ion binding"/>
    <property type="evidence" value="ECO:0007669"/>
    <property type="project" value="UniProtKB-KW"/>
</dbReference>
<dbReference type="PANTHER" id="PTHR43237:SF4">
    <property type="entry name" value="NADP-DEPENDENT MALIC ENZYME"/>
    <property type="match status" value="1"/>
</dbReference>
<dbReference type="GO" id="GO:0004470">
    <property type="term" value="F:malic enzyme activity"/>
    <property type="evidence" value="ECO:0007669"/>
    <property type="project" value="InterPro"/>
</dbReference>
<proteinExistence type="inferred from homology"/>
<sequence>MNVYEKSLALHEQAKGKLAVIGKVPFAGQDDLSLVYSPGVAEPCRRIAANPDNAYRYTAKGNLIAVVSDGSAVLGLGNIGPKAAIPVMEGKALLFKSLAGIDAIPLCLDTQSTEELIKTIKYLSPCFGGINLEDIAAPRCFEIETRLKKELDIPVFHDDQHGTAVCVLAGLINAHKVVGKNLTESNIVINGAGAAGIAIARLLAAFGAKKILMVDKKGIVNRQNPATILHDGHAAAAEFTNPEERDGTLAEAMTGADVFVGVSAPGILTRDMVRTMNEKAIVFALANPTPEIFPDEALAGGAAVVGTGRSDFPNMINNVLAFPGIMKGAMSVRAADINERMCMAAAMALAGCVPAIQLDANHIFPAPLDTNVPAAVAAAVAVAAKDSGLARQ</sequence>
<evidence type="ECO:0000256" key="1">
    <source>
        <dbReference type="ARBA" id="ARBA00008785"/>
    </source>
</evidence>
<evidence type="ECO:0000259" key="7">
    <source>
        <dbReference type="SMART" id="SM00919"/>
    </source>
</evidence>
<feature type="binding site" evidence="4">
    <location>
        <position position="287"/>
    </location>
    <ligand>
        <name>(S)-malate</name>
        <dbReference type="ChEBI" id="CHEBI:15589"/>
    </ligand>
</feature>
<dbReference type="SUPFAM" id="SSF53223">
    <property type="entry name" value="Aminoacid dehydrogenase-like, N-terminal domain"/>
    <property type="match status" value="1"/>
</dbReference>
<dbReference type="PANTHER" id="PTHR43237">
    <property type="entry name" value="NADP-DEPENDENT MALIC ENZYME"/>
    <property type="match status" value="1"/>
</dbReference>
<dbReference type="PRINTS" id="PR00072">
    <property type="entry name" value="MALOXRDTASE"/>
</dbReference>
<evidence type="ECO:0000259" key="8">
    <source>
        <dbReference type="SMART" id="SM01274"/>
    </source>
</evidence>
<dbReference type="InterPro" id="IPR012301">
    <property type="entry name" value="Malic_N_dom"/>
</dbReference>
<dbReference type="InterPro" id="IPR001891">
    <property type="entry name" value="Malic_OxRdtase"/>
</dbReference>
<dbReference type="SUPFAM" id="SSF51735">
    <property type="entry name" value="NAD(P)-binding Rossmann-fold domains"/>
    <property type="match status" value="1"/>
</dbReference>
<dbReference type="InterPro" id="IPR046346">
    <property type="entry name" value="Aminoacid_DH-like_N_sf"/>
</dbReference>
<reference evidence="9 10" key="1">
    <citation type="submission" date="2018-06" db="EMBL/GenBank/DDBJ databases">
        <authorList>
            <person name="Strepis N."/>
        </authorList>
    </citation>
    <scope>NUCLEOTIDE SEQUENCE [LARGE SCALE GENOMIC DNA]</scope>
    <source>
        <strain evidence="9">LUCI</strain>
    </source>
</reference>
<dbReference type="SMART" id="SM01274">
    <property type="entry name" value="malic"/>
    <property type="match status" value="1"/>
</dbReference>
<protein>
    <submittedName>
        <fullName evidence="9">Malic oxidoreductase</fullName>
    </submittedName>
</protein>
<feature type="domain" description="Malic enzyme NAD-binding" evidence="7">
    <location>
        <begin position="160"/>
        <end position="385"/>
    </location>
</feature>
<feature type="domain" description="Malic enzyme N-terminal" evidence="8">
    <location>
        <begin position="15"/>
        <end position="148"/>
    </location>
</feature>
<evidence type="ECO:0000256" key="3">
    <source>
        <dbReference type="PIRSR" id="PIRSR000106-1"/>
    </source>
</evidence>
<comment type="similarity">
    <text evidence="1 6">Belongs to the malic enzymes family.</text>
</comment>
<gene>
    <name evidence="9" type="ORF">LUCI_2917</name>
</gene>
<dbReference type="InterPro" id="IPR012302">
    <property type="entry name" value="Malic_NAD-bd"/>
</dbReference>
<evidence type="ECO:0000256" key="6">
    <source>
        <dbReference type="RuleBase" id="RU003427"/>
    </source>
</evidence>